<dbReference type="PROSITE" id="PS50943">
    <property type="entry name" value="HTH_CROC1"/>
    <property type="match status" value="1"/>
</dbReference>
<dbReference type="Pfam" id="PF01381">
    <property type="entry name" value="HTH_3"/>
    <property type="match status" value="1"/>
</dbReference>
<dbReference type="CDD" id="cd02209">
    <property type="entry name" value="cupin_XRE_C"/>
    <property type="match status" value="1"/>
</dbReference>
<comment type="caution">
    <text evidence="3">The sequence shown here is derived from an EMBL/GenBank/DDBJ whole genome shotgun (WGS) entry which is preliminary data.</text>
</comment>
<keyword evidence="4" id="KW-1185">Reference proteome</keyword>
<dbReference type="GO" id="GO:0003700">
    <property type="term" value="F:DNA-binding transcription factor activity"/>
    <property type="evidence" value="ECO:0007669"/>
    <property type="project" value="TreeGrafter"/>
</dbReference>
<dbReference type="GO" id="GO:0003677">
    <property type="term" value="F:DNA binding"/>
    <property type="evidence" value="ECO:0007669"/>
    <property type="project" value="UniProtKB-KW"/>
</dbReference>
<dbReference type="InterPro" id="IPR050807">
    <property type="entry name" value="TransReg_Diox_bact_type"/>
</dbReference>
<evidence type="ECO:0000313" key="4">
    <source>
        <dbReference type="Proteomes" id="UP000598360"/>
    </source>
</evidence>
<name>A0A929B8Z4_9PSEU</name>
<reference evidence="3" key="1">
    <citation type="submission" date="2020-10" db="EMBL/GenBank/DDBJ databases">
        <title>Diversity and distribution of actinomycetes associated with coral in the coast of Hainan.</title>
        <authorList>
            <person name="Li F."/>
        </authorList>
    </citation>
    <scope>NUCLEOTIDE SEQUENCE</scope>
    <source>
        <strain evidence="3">HNM0983</strain>
    </source>
</reference>
<feature type="domain" description="HTH cro/C1-type" evidence="2">
    <location>
        <begin position="16"/>
        <end position="70"/>
    </location>
</feature>
<dbReference type="SUPFAM" id="SSF51182">
    <property type="entry name" value="RmlC-like cupins"/>
    <property type="match status" value="1"/>
</dbReference>
<keyword evidence="1" id="KW-0238">DNA-binding</keyword>
<dbReference type="InterPro" id="IPR010982">
    <property type="entry name" value="Lambda_DNA-bd_dom_sf"/>
</dbReference>
<sequence length="186" mass="19859">MGEQENAPLEIIARSLRRERDRAGLSLSELAKRAGVAKSTLSQLESATGNPSVETLWALGVALGVPFSTLVEPPAPRVHVVRSAELNTVRSERSPYATALLSTGRTGNRRDLYALELEPGPARYAEAHIPGTVEHVVLTAGRAEIGPQDAPVVLEPGDYLSFAGDEPHRYGALAPGTRAVLVMEHP</sequence>
<evidence type="ECO:0000313" key="3">
    <source>
        <dbReference type="EMBL" id="MBE9373368.1"/>
    </source>
</evidence>
<dbReference type="PANTHER" id="PTHR46797:SF1">
    <property type="entry name" value="METHYLPHOSPHONATE SYNTHASE"/>
    <property type="match status" value="1"/>
</dbReference>
<dbReference type="InterPro" id="IPR011051">
    <property type="entry name" value="RmlC_Cupin_sf"/>
</dbReference>
<dbReference type="SMART" id="SM00530">
    <property type="entry name" value="HTH_XRE"/>
    <property type="match status" value="1"/>
</dbReference>
<evidence type="ECO:0000256" key="1">
    <source>
        <dbReference type="ARBA" id="ARBA00023125"/>
    </source>
</evidence>
<dbReference type="InterPro" id="IPR014710">
    <property type="entry name" value="RmlC-like_jellyroll"/>
</dbReference>
<dbReference type="EMBL" id="JADEYC010000005">
    <property type="protein sequence ID" value="MBE9373368.1"/>
    <property type="molecule type" value="Genomic_DNA"/>
</dbReference>
<dbReference type="RefSeq" id="WP_193926821.1">
    <property type="nucleotide sequence ID" value="NZ_JADEYC010000005.1"/>
</dbReference>
<dbReference type="CDD" id="cd00093">
    <property type="entry name" value="HTH_XRE"/>
    <property type="match status" value="1"/>
</dbReference>
<dbReference type="PANTHER" id="PTHR46797">
    <property type="entry name" value="HTH-TYPE TRANSCRIPTIONAL REGULATOR"/>
    <property type="match status" value="1"/>
</dbReference>
<dbReference type="Gene3D" id="1.10.260.40">
    <property type="entry name" value="lambda repressor-like DNA-binding domains"/>
    <property type="match status" value="1"/>
</dbReference>
<dbReference type="Proteomes" id="UP000598360">
    <property type="component" value="Unassembled WGS sequence"/>
</dbReference>
<dbReference type="GO" id="GO:0005829">
    <property type="term" value="C:cytosol"/>
    <property type="evidence" value="ECO:0007669"/>
    <property type="project" value="TreeGrafter"/>
</dbReference>
<dbReference type="Gene3D" id="2.60.120.10">
    <property type="entry name" value="Jelly Rolls"/>
    <property type="match status" value="1"/>
</dbReference>
<dbReference type="AlphaFoldDB" id="A0A929B8Z4"/>
<proteinExistence type="predicted"/>
<gene>
    <name evidence="3" type="ORF">IQ251_02800</name>
</gene>
<dbReference type="SUPFAM" id="SSF47413">
    <property type="entry name" value="lambda repressor-like DNA-binding domains"/>
    <property type="match status" value="1"/>
</dbReference>
<evidence type="ECO:0000259" key="2">
    <source>
        <dbReference type="PROSITE" id="PS50943"/>
    </source>
</evidence>
<protein>
    <submittedName>
        <fullName evidence="3">Helix-turn-helix transcriptional regulator</fullName>
    </submittedName>
</protein>
<organism evidence="3 4">
    <name type="scientific">Saccharopolyspora montiporae</name>
    <dbReference type="NCBI Taxonomy" id="2781240"/>
    <lineage>
        <taxon>Bacteria</taxon>
        <taxon>Bacillati</taxon>
        <taxon>Actinomycetota</taxon>
        <taxon>Actinomycetes</taxon>
        <taxon>Pseudonocardiales</taxon>
        <taxon>Pseudonocardiaceae</taxon>
        <taxon>Saccharopolyspora</taxon>
    </lineage>
</organism>
<accession>A0A929B8Z4</accession>
<dbReference type="InterPro" id="IPR001387">
    <property type="entry name" value="Cro/C1-type_HTH"/>
</dbReference>